<dbReference type="Proteomes" id="UP000238362">
    <property type="component" value="Unassembled WGS sequence"/>
</dbReference>
<dbReference type="OrthoDB" id="9801841at2"/>
<dbReference type="Pfam" id="PF13672">
    <property type="entry name" value="PP2C_2"/>
    <property type="match status" value="1"/>
</dbReference>
<keyword evidence="6" id="KW-0464">Manganese</keyword>
<dbReference type="InterPro" id="IPR036457">
    <property type="entry name" value="PPM-type-like_dom_sf"/>
</dbReference>
<sequence length="254" mass="26618">MTHDDVLGLRYAAGSDTGRRRSGNEDSVFTSPRLLAVADGMGGHAHGEVASELAMAAIADLDRRVADLDPAELEPETALRQAVADAAGRLDEQVAGDADLAGMGTTLTALLWDGTRFTLAHIGDSRGYLLRDGELSRLTKDHTVVQSLVDEGSLAPELAAGHPHRSVLTRALLAESPAEPDVAALDVRPGDRYLLCSDGLTDAVDDEDIQDVLATVTEPAQAVRTLIDLANDNGGPDNITCVVADVTGGHDRGQ</sequence>
<feature type="domain" description="PPM-type phosphatase" evidence="12">
    <location>
        <begin position="10"/>
        <end position="246"/>
    </location>
</feature>
<evidence type="ECO:0000313" key="14">
    <source>
        <dbReference type="Proteomes" id="UP000238362"/>
    </source>
</evidence>
<dbReference type="RefSeq" id="WP_106178556.1">
    <property type="nucleotide sequence ID" value="NZ_PVNH01000004.1"/>
</dbReference>
<dbReference type="PANTHER" id="PTHR47992">
    <property type="entry name" value="PROTEIN PHOSPHATASE"/>
    <property type="match status" value="1"/>
</dbReference>
<evidence type="ECO:0000256" key="11">
    <source>
        <dbReference type="ARBA" id="ARBA00079123"/>
    </source>
</evidence>
<dbReference type="GO" id="GO:0046872">
    <property type="term" value="F:metal ion binding"/>
    <property type="evidence" value="ECO:0007669"/>
    <property type="project" value="UniProtKB-KW"/>
</dbReference>
<dbReference type="InterPro" id="IPR001932">
    <property type="entry name" value="PPM-type_phosphatase-like_dom"/>
</dbReference>
<evidence type="ECO:0000256" key="2">
    <source>
        <dbReference type="ARBA" id="ARBA00013081"/>
    </source>
</evidence>
<evidence type="ECO:0000256" key="9">
    <source>
        <dbReference type="ARBA" id="ARBA00071184"/>
    </source>
</evidence>
<evidence type="ECO:0000256" key="4">
    <source>
        <dbReference type="ARBA" id="ARBA00022801"/>
    </source>
</evidence>
<keyword evidence="3" id="KW-0479">Metal-binding</keyword>
<dbReference type="FunFam" id="3.60.40.10:FF:000002">
    <property type="entry name" value="Serine/threonine phosphatase stp"/>
    <property type="match status" value="1"/>
</dbReference>
<keyword evidence="4" id="KW-0378">Hydrolase</keyword>
<dbReference type="Gene3D" id="3.60.40.10">
    <property type="entry name" value="PPM-type phosphatase domain"/>
    <property type="match status" value="1"/>
</dbReference>
<accession>A0A2T0LWS4</accession>
<comment type="catalytic activity">
    <reaction evidence="7">
        <text>O-phospho-L-seryl-[protein] + H2O = L-seryl-[protein] + phosphate</text>
        <dbReference type="Rhea" id="RHEA:20629"/>
        <dbReference type="Rhea" id="RHEA-COMP:9863"/>
        <dbReference type="Rhea" id="RHEA-COMP:11604"/>
        <dbReference type="ChEBI" id="CHEBI:15377"/>
        <dbReference type="ChEBI" id="CHEBI:29999"/>
        <dbReference type="ChEBI" id="CHEBI:43474"/>
        <dbReference type="ChEBI" id="CHEBI:83421"/>
        <dbReference type="EC" id="3.1.3.16"/>
    </reaction>
</comment>
<evidence type="ECO:0000256" key="1">
    <source>
        <dbReference type="ARBA" id="ARBA00001936"/>
    </source>
</evidence>
<protein>
    <recommendedName>
        <fullName evidence="9">Serine/threonine protein phosphatase PstP</fullName>
        <ecNumber evidence="2">3.1.3.16</ecNumber>
    </recommendedName>
    <alternativeName>
        <fullName evidence="11">Mycobacterial Ser/Thr phosphatase</fullName>
    </alternativeName>
    <alternativeName>
        <fullName evidence="10">PP2C-family Ser/Thr phosphatase</fullName>
    </alternativeName>
</protein>
<evidence type="ECO:0000256" key="3">
    <source>
        <dbReference type="ARBA" id="ARBA00022723"/>
    </source>
</evidence>
<name>A0A2T0LWS4_9PSEU</name>
<dbReference type="SUPFAM" id="SSF81606">
    <property type="entry name" value="PP2C-like"/>
    <property type="match status" value="1"/>
</dbReference>
<dbReference type="SMART" id="SM00331">
    <property type="entry name" value="PP2C_SIG"/>
    <property type="match status" value="1"/>
</dbReference>
<evidence type="ECO:0000256" key="10">
    <source>
        <dbReference type="ARBA" id="ARBA00077741"/>
    </source>
</evidence>
<dbReference type="AlphaFoldDB" id="A0A2T0LWS4"/>
<dbReference type="GO" id="GO:0004722">
    <property type="term" value="F:protein serine/threonine phosphatase activity"/>
    <property type="evidence" value="ECO:0007669"/>
    <property type="project" value="UniProtKB-EC"/>
</dbReference>
<dbReference type="SMART" id="SM00332">
    <property type="entry name" value="PP2Cc"/>
    <property type="match status" value="1"/>
</dbReference>
<organism evidence="13 14">
    <name type="scientific">Prauserella shujinwangii</name>
    <dbReference type="NCBI Taxonomy" id="1453103"/>
    <lineage>
        <taxon>Bacteria</taxon>
        <taxon>Bacillati</taxon>
        <taxon>Actinomycetota</taxon>
        <taxon>Actinomycetes</taxon>
        <taxon>Pseudonocardiales</taxon>
        <taxon>Pseudonocardiaceae</taxon>
        <taxon>Prauserella</taxon>
    </lineage>
</organism>
<evidence type="ECO:0000256" key="8">
    <source>
        <dbReference type="ARBA" id="ARBA00048336"/>
    </source>
</evidence>
<comment type="catalytic activity">
    <reaction evidence="8">
        <text>O-phospho-L-threonyl-[protein] + H2O = L-threonyl-[protein] + phosphate</text>
        <dbReference type="Rhea" id="RHEA:47004"/>
        <dbReference type="Rhea" id="RHEA-COMP:11060"/>
        <dbReference type="Rhea" id="RHEA-COMP:11605"/>
        <dbReference type="ChEBI" id="CHEBI:15377"/>
        <dbReference type="ChEBI" id="CHEBI:30013"/>
        <dbReference type="ChEBI" id="CHEBI:43474"/>
        <dbReference type="ChEBI" id="CHEBI:61977"/>
        <dbReference type="EC" id="3.1.3.16"/>
    </reaction>
</comment>
<dbReference type="EMBL" id="PVNH01000004">
    <property type="protein sequence ID" value="PRX48473.1"/>
    <property type="molecule type" value="Genomic_DNA"/>
</dbReference>
<gene>
    <name evidence="13" type="ORF">B0I33_104290</name>
</gene>
<comment type="caution">
    <text evidence="13">The sequence shown here is derived from an EMBL/GenBank/DDBJ whole genome shotgun (WGS) entry which is preliminary data.</text>
</comment>
<evidence type="ECO:0000256" key="6">
    <source>
        <dbReference type="ARBA" id="ARBA00023211"/>
    </source>
</evidence>
<keyword evidence="5" id="KW-0904">Protein phosphatase</keyword>
<dbReference type="PROSITE" id="PS51746">
    <property type="entry name" value="PPM_2"/>
    <property type="match status" value="1"/>
</dbReference>
<dbReference type="InterPro" id="IPR015655">
    <property type="entry name" value="PP2C"/>
</dbReference>
<evidence type="ECO:0000313" key="13">
    <source>
        <dbReference type="EMBL" id="PRX48473.1"/>
    </source>
</evidence>
<keyword evidence="14" id="KW-1185">Reference proteome</keyword>
<reference evidence="13 14" key="1">
    <citation type="submission" date="2018-03" db="EMBL/GenBank/DDBJ databases">
        <title>Genomic Encyclopedia of Type Strains, Phase III (KMG-III): the genomes of soil and plant-associated and newly described type strains.</title>
        <authorList>
            <person name="Whitman W."/>
        </authorList>
    </citation>
    <scope>NUCLEOTIDE SEQUENCE [LARGE SCALE GENOMIC DNA]</scope>
    <source>
        <strain evidence="13 14">CGMCC 4.7125</strain>
    </source>
</reference>
<evidence type="ECO:0000259" key="12">
    <source>
        <dbReference type="PROSITE" id="PS51746"/>
    </source>
</evidence>
<evidence type="ECO:0000256" key="5">
    <source>
        <dbReference type="ARBA" id="ARBA00022912"/>
    </source>
</evidence>
<dbReference type="EC" id="3.1.3.16" evidence="2"/>
<comment type="cofactor">
    <cofactor evidence="1">
        <name>Mn(2+)</name>
        <dbReference type="ChEBI" id="CHEBI:29035"/>
    </cofactor>
</comment>
<evidence type="ECO:0000256" key="7">
    <source>
        <dbReference type="ARBA" id="ARBA00047761"/>
    </source>
</evidence>
<dbReference type="CDD" id="cd00143">
    <property type="entry name" value="PP2Cc"/>
    <property type="match status" value="1"/>
</dbReference>
<proteinExistence type="predicted"/>